<proteinExistence type="predicted"/>
<dbReference type="OrthoDB" id="10525852at2759"/>
<keyword evidence="2" id="KW-1185">Reference proteome</keyword>
<dbReference type="Proteomes" id="UP000070700">
    <property type="component" value="Unassembled WGS sequence"/>
</dbReference>
<gene>
    <name evidence="1" type="ORF">LY89DRAFT_729518</name>
</gene>
<accession>A0A194XPE5</accession>
<dbReference type="GeneID" id="28829114"/>
<organism evidence="1 2">
    <name type="scientific">Mollisia scopiformis</name>
    <name type="common">Conifer needle endophyte fungus</name>
    <name type="synonym">Phialocephala scopiformis</name>
    <dbReference type="NCBI Taxonomy" id="149040"/>
    <lineage>
        <taxon>Eukaryota</taxon>
        <taxon>Fungi</taxon>
        <taxon>Dikarya</taxon>
        <taxon>Ascomycota</taxon>
        <taxon>Pezizomycotina</taxon>
        <taxon>Leotiomycetes</taxon>
        <taxon>Helotiales</taxon>
        <taxon>Mollisiaceae</taxon>
        <taxon>Mollisia</taxon>
    </lineage>
</organism>
<protein>
    <submittedName>
        <fullName evidence="1">Uncharacterized protein</fullName>
    </submittedName>
</protein>
<evidence type="ECO:0000313" key="2">
    <source>
        <dbReference type="Proteomes" id="UP000070700"/>
    </source>
</evidence>
<dbReference type="EMBL" id="KQ947407">
    <property type="protein sequence ID" value="KUJ22036.1"/>
    <property type="molecule type" value="Genomic_DNA"/>
</dbReference>
<name>A0A194XPE5_MOLSC</name>
<sequence>MAQLGAQLDNGNPPEYVAFPAIAGQAKPHQVNDVYGQCKINSGSAFYCYNAPITIYVPGPQNPIGIRQPPREGEHAGLRGPFASGLNPAYQGNFPPGAGPTVYHEFQSSTGQPAYNPYMYQAPGQHRGHKTSEKQQQYQCFADNDCKSMNQEHTTTAEDIDDSVIEVDGQVWNAARLAKLQTSSRLASHGGHGRQSYSCKQKSNPYNGSQVFSHSKLSSSQTNLRGGHLTTLFTPQSTPEIYIPVKPLAHPRKFYIKVFAVDGQDELSDSRFRQWVIRKRGVKCCIAEIDDGGLSISFSYWSSSNSDKVSSKWFPKINSRNVYRICHDQHASSIKIEWSTGRTLYIQFRPRHYKSFVRLLGRLECSGDLASWARSIQRKDQSTRLRL</sequence>
<dbReference type="AlphaFoldDB" id="A0A194XPE5"/>
<dbReference type="InParanoid" id="A0A194XPE5"/>
<dbReference type="RefSeq" id="XP_018076391.1">
    <property type="nucleotide sequence ID" value="XM_018219388.1"/>
</dbReference>
<dbReference type="KEGG" id="psco:LY89DRAFT_729518"/>
<evidence type="ECO:0000313" key="1">
    <source>
        <dbReference type="EMBL" id="KUJ22036.1"/>
    </source>
</evidence>
<reference evidence="1 2" key="1">
    <citation type="submission" date="2015-10" db="EMBL/GenBank/DDBJ databases">
        <title>Full genome of DAOMC 229536 Phialocephala scopiformis, a fungal endophyte of spruce producing the potent anti-insectan compound rugulosin.</title>
        <authorList>
            <consortium name="DOE Joint Genome Institute"/>
            <person name="Walker A.K."/>
            <person name="Frasz S.L."/>
            <person name="Seifert K.A."/>
            <person name="Miller J.D."/>
            <person name="Mondo S.J."/>
            <person name="Labutti K."/>
            <person name="Lipzen A."/>
            <person name="Dockter R."/>
            <person name="Kennedy M."/>
            <person name="Grigoriev I.V."/>
            <person name="Spatafora J.W."/>
        </authorList>
    </citation>
    <scope>NUCLEOTIDE SEQUENCE [LARGE SCALE GENOMIC DNA]</scope>
    <source>
        <strain evidence="1 2">CBS 120377</strain>
    </source>
</reference>